<dbReference type="PROSITE" id="PS50885">
    <property type="entry name" value="HAMP"/>
    <property type="match status" value="1"/>
</dbReference>
<comment type="caution">
    <text evidence="15">The sequence shown here is derived from an EMBL/GenBank/DDBJ whole genome shotgun (WGS) entry which is preliminary data.</text>
</comment>
<dbReference type="Pfam" id="PF00015">
    <property type="entry name" value="MCPsignal"/>
    <property type="match status" value="1"/>
</dbReference>
<dbReference type="SMART" id="SM00283">
    <property type="entry name" value="MA"/>
    <property type="match status" value="1"/>
</dbReference>
<proteinExistence type="inferred from homology"/>
<dbReference type="Pfam" id="PF00672">
    <property type="entry name" value="HAMP"/>
    <property type="match status" value="1"/>
</dbReference>
<comment type="similarity">
    <text evidence="10">Belongs to the methyl-accepting chemotaxis (MCP) protein family.</text>
</comment>
<evidence type="ECO:0000256" key="3">
    <source>
        <dbReference type="ARBA" id="ARBA00022481"/>
    </source>
</evidence>
<protein>
    <submittedName>
        <fullName evidence="15">Methyl-accepting chemotaxis protein</fullName>
    </submittedName>
</protein>
<keyword evidence="5" id="KW-0997">Cell inner membrane</keyword>
<dbReference type="InterPro" id="IPR004089">
    <property type="entry name" value="MCPsignal_dom"/>
</dbReference>
<keyword evidence="6 12" id="KW-0812">Transmembrane</keyword>
<reference evidence="15 16" key="1">
    <citation type="submission" date="2024-09" db="EMBL/GenBank/DDBJ databases">
        <authorList>
            <person name="Sun Q."/>
            <person name="Mori K."/>
        </authorList>
    </citation>
    <scope>NUCLEOTIDE SEQUENCE [LARGE SCALE GENOMIC DNA]</scope>
    <source>
        <strain evidence="15 16">CCM 8545</strain>
    </source>
</reference>
<dbReference type="CDD" id="cd06225">
    <property type="entry name" value="HAMP"/>
    <property type="match status" value="1"/>
</dbReference>
<feature type="domain" description="Methyl-accepting transducer" evidence="13">
    <location>
        <begin position="268"/>
        <end position="497"/>
    </location>
</feature>
<evidence type="ECO:0000259" key="13">
    <source>
        <dbReference type="PROSITE" id="PS50111"/>
    </source>
</evidence>
<gene>
    <name evidence="15" type="ORF">ACFFIT_10360</name>
</gene>
<evidence type="ECO:0000256" key="7">
    <source>
        <dbReference type="ARBA" id="ARBA00022989"/>
    </source>
</evidence>
<dbReference type="CDD" id="cd19407">
    <property type="entry name" value="Tar_Tsr_sensor"/>
    <property type="match status" value="1"/>
</dbReference>
<dbReference type="InterPro" id="IPR003660">
    <property type="entry name" value="HAMP_dom"/>
</dbReference>
<evidence type="ECO:0000256" key="12">
    <source>
        <dbReference type="SAM" id="Phobius"/>
    </source>
</evidence>
<keyword evidence="8 12" id="KW-0472">Membrane</keyword>
<evidence type="ECO:0000259" key="14">
    <source>
        <dbReference type="PROSITE" id="PS50885"/>
    </source>
</evidence>
<accession>A0ABV6CGZ1</accession>
<dbReference type="PANTHER" id="PTHR43531:SF14">
    <property type="entry name" value="METHYL-ACCEPTING CHEMOTAXIS PROTEIN I-RELATED"/>
    <property type="match status" value="1"/>
</dbReference>
<evidence type="ECO:0000256" key="11">
    <source>
        <dbReference type="PROSITE-ProRule" id="PRU00284"/>
    </source>
</evidence>
<sequence>MFKNIKISSSLIAVFLLIAALQFINSGLSYYSVNKAVREFDEVSLLNQQRDALTNSRDAFLRARIESHRTMLHIWYKFDDKLPGLMQSSKYELSGARKSIERFLSLPILSESGKELRSQFEKDSMAFLNILEQQLLALDNRGADGFMEFNPQPFQEAYEKSLNDFLLNIDKLIENKKQEKVSDYRTAIIQISVGIAVVILLVVFAIYWLRNYFTAPITKLLSHFEYISEGDLTHQVDNYGKNEIGKIFEFFQKMQNSLVDTVKTVRESSNIIVSGVHDLAGVGDHLSAKTEQQASSLEQTAASMEEITQTVKLNADNARSASNLASETSSTAKKGGEIAESVGETMGQITASSEKIGAITNVIDSIAFQTNILALNAAVEAARAGEQGRGFAVVASEVRNLAQRSAQAAKEINELIADAISKIKNGAALVETSGETMTSIVESAVQVNDIIAEISNASDEQSRGIQLISQAVHQMDQVTQENGSIVYSVADATKTLDYQANKLSQAVAFFKI</sequence>
<comment type="subcellular location">
    <subcellularLocation>
        <location evidence="1">Cell inner membrane</location>
        <topology evidence="1">Multi-pass membrane protein</topology>
    </subcellularLocation>
</comment>
<dbReference type="CDD" id="cd11386">
    <property type="entry name" value="MCP_signal"/>
    <property type="match status" value="1"/>
</dbReference>
<evidence type="ECO:0000256" key="6">
    <source>
        <dbReference type="ARBA" id="ARBA00022692"/>
    </source>
</evidence>
<keyword evidence="9 11" id="KW-0807">Transducer</keyword>
<evidence type="ECO:0000256" key="10">
    <source>
        <dbReference type="ARBA" id="ARBA00029447"/>
    </source>
</evidence>
<keyword evidence="16" id="KW-1185">Reference proteome</keyword>
<evidence type="ECO:0000313" key="15">
    <source>
        <dbReference type="EMBL" id="MFC0180478.1"/>
    </source>
</evidence>
<dbReference type="SUPFAM" id="SSF58104">
    <property type="entry name" value="Methyl-accepting chemotaxis protein (MCP) signaling domain"/>
    <property type="match status" value="1"/>
</dbReference>
<dbReference type="EMBL" id="JBHLXE010000101">
    <property type="protein sequence ID" value="MFC0180478.1"/>
    <property type="molecule type" value="Genomic_DNA"/>
</dbReference>
<dbReference type="InterPro" id="IPR004090">
    <property type="entry name" value="Chemotax_Me-accpt_rcpt"/>
</dbReference>
<dbReference type="Proteomes" id="UP001589758">
    <property type="component" value="Unassembled WGS sequence"/>
</dbReference>
<dbReference type="PRINTS" id="PR00260">
    <property type="entry name" value="CHEMTRNSDUCR"/>
</dbReference>
<organism evidence="15 16">
    <name type="scientific">Thorsellia kenyensis</name>
    <dbReference type="NCBI Taxonomy" id="1549888"/>
    <lineage>
        <taxon>Bacteria</taxon>
        <taxon>Pseudomonadati</taxon>
        <taxon>Pseudomonadota</taxon>
        <taxon>Gammaproteobacteria</taxon>
        <taxon>Enterobacterales</taxon>
        <taxon>Thorselliaceae</taxon>
        <taxon>Thorsellia</taxon>
    </lineage>
</organism>
<evidence type="ECO:0000256" key="1">
    <source>
        <dbReference type="ARBA" id="ARBA00004429"/>
    </source>
</evidence>
<evidence type="ECO:0000256" key="2">
    <source>
        <dbReference type="ARBA" id="ARBA00022475"/>
    </source>
</evidence>
<dbReference type="InterPro" id="IPR051310">
    <property type="entry name" value="MCP_chemotaxis"/>
</dbReference>
<keyword evidence="4" id="KW-0145">Chemotaxis</keyword>
<name>A0ABV6CGZ1_9GAMM</name>
<feature type="transmembrane region" description="Helical" evidence="12">
    <location>
        <begin position="187"/>
        <end position="209"/>
    </location>
</feature>
<evidence type="ECO:0000313" key="16">
    <source>
        <dbReference type="Proteomes" id="UP001589758"/>
    </source>
</evidence>
<evidence type="ECO:0000256" key="4">
    <source>
        <dbReference type="ARBA" id="ARBA00022500"/>
    </source>
</evidence>
<dbReference type="PANTHER" id="PTHR43531">
    <property type="entry name" value="PROTEIN ICFG"/>
    <property type="match status" value="1"/>
</dbReference>
<keyword evidence="7 12" id="KW-1133">Transmembrane helix</keyword>
<dbReference type="InterPro" id="IPR003122">
    <property type="entry name" value="Tar_rcpt_lig-bd"/>
</dbReference>
<dbReference type="Pfam" id="PF02203">
    <property type="entry name" value="TarH"/>
    <property type="match status" value="1"/>
</dbReference>
<feature type="domain" description="HAMP" evidence="14">
    <location>
        <begin position="211"/>
        <end position="263"/>
    </location>
</feature>
<dbReference type="Gene3D" id="1.10.287.950">
    <property type="entry name" value="Methyl-accepting chemotaxis protein"/>
    <property type="match status" value="1"/>
</dbReference>
<keyword evidence="2" id="KW-1003">Cell membrane</keyword>
<dbReference type="SMART" id="SM00304">
    <property type="entry name" value="HAMP"/>
    <property type="match status" value="1"/>
</dbReference>
<dbReference type="Gene3D" id="1.20.120.30">
    <property type="entry name" value="Aspartate receptor, ligand-binding domain"/>
    <property type="match status" value="1"/>
</dbReference>
<dbReference type="RefSeq" id="WP_385877597.1">
    <property type="nucleotide sequence ID" value="NZ_JBHLXE010000101.1"/>
</dbReference>
<dbReference type="SUPFAM" id="SSF47170">
    <property type="entry name" value="Aspartate receptor, ligand-binding domain"/>
    <property type="match status" value="1"/>
</dbReference>
<keyword evidence="3" id="KW-0488">Methylation</keyword>
<dbReference type="PROSITE" id="PS50111">
    <property type="entry name" value="CHEMOTAXIS_TRANSDUC_2"/>
    <property type="match status" value="1"/>
</dbReference>
<evidence type="ECO:0000256" key="9">
    <source>
        <dbReference type="ARBA" id="ARBA00023224"/>
    </source>
</evidence>
<evidence type="ECO:0000256" key="8">
    <source>
        <dbReference type="ARBA" id="ARBA00023136"/>
    </source>
</evidence>
<dbReference type="InterPro" id="IPR035440">
    <property type="entry name" value="4HB_MCP_dom_sf"/>
</dbReference>
<evidence type="ECO:0000256" key="5">
    <source>
        <dbReference type="ARBA" id="ARBA00022519"/>
    </source>
</evidence>